<dbReference type="Proteomes" id="UP000008311">
    <property type="component" value="Unassembled WGS sequence"/>
</dbReference>
<feature type="compositionally biased region" description="Basic residues" evidence="1">
    <location>
        <begin position="75"/>
        <end position="92"/>
    </location>
</feature>
<accession>B9TK15</accession>
<reference evidence="3" key="1">
    <citation type="journal article" date="2010" name="Nat. Biotechnol.">
        <title>Draft genome sequence of the oilseed species Ricinus communis.</title>
        <authorList>
            <person name="Chan A.P."/>
            <person name="Crabtree J."/>
            <person name="Zhao Q."/>
            <person name="Lorenzi H."/>
            <person name="Orvis J."/>
            <person name="Puiu D."/>
            <person name="Melake-Berhan A."/>
            <person name="Jones K.M."/>
            <person name="Redman J."/>
            <person name="Chen G."/>
            <person name="Cahoon E.B."/>
            <person name="Gedil M."/>
            <person name="Stanke M."/>
            <person name="Haas B.J."/>
            <person name="Wortman J.R."/>
            <person name="Fraser-Liggett C.M."/>
            <person name="Ravel J."/>
            <person name="Rabinowicz P.D."/>
        </authorList>
    </citation>
    <scope>NUCLEOTIDE SEQUENCE [LARGE SCALE GENOMIC DNA]</scope>
    <source>
        <strain evidence="3">cv. Hale</strain>
    </source>
</reference>
<keyword evidence="3" id="KW-1185">Reference proteome</keyword>
<feature type="non-terminal residue" evidence="2">
    <location>
        <position position="1"/>
    </location>
</feature>
<dbReference type="InParanoid" id="B9TK15"/>
<evidence type="ECO:0000313" key="3">
    <source>
        <dbReference type="Proteomes" id="UP000008311"/>
    </source>
</evidence>
<feature type="compositionally biased region" description="Basic residues" evidence="1">
    <location>
        <begin position="100"/>
        <end position="111"/>
    </location>
</feature>
<name>B9TK15_RICCO</name>
<sequence>PRPRRRQFPRQIAGHMGIVRQQPGIDIAGGGGDHRHRQRGQRLQHAGQQSPLPRTAQRDVDDVARGRQAVPPRRQPGRRRPHHRPQIRHIVRQRGGVIHRLARRQRRQEAR</sequence>
<feature type="non-terminal residue" evidence="2">
    <location>
        <position position="111"/>
    </location>
</feature>
<evidence type="ECO:0000313" key="2">
    <source>
        <dbReference type="EMBL" id="EEF23799.1"/>
    </source>
</evidence>
<organism evidence="2 3">
    <name type="scientific">Ricinus communis</name>
    <name type="common">Castor bean</name>
    <dbReference type="NCBI Taxonomy" id="3988"/>
    <lineage>
        <taxon>Eukaryota</taxon>
        <taxon>Viridiplantae</taxon>
        <taxon>Streptophyta</taxon>
        <taxon>Embryophyta</taxon>
        <taxon>Tracheophyta</taxon>
        <taxon>Spermatophyta</taxon>
        <taxon>Magnoliopsida</taxon>
        <taxon>eudicotyledons</taxon>
        <taxon>Gunneridae</taxon>
        <taxon>Pentapetalae</taxon>
        <taxon>rosids</taxon>
        <taxon>fabids</taxon>
        <taxon>Malpighiales</taxon>
        <taxon>Euphorbiaceae</taxon>
        <taxon>Acalyphoideae</taxon>
        <taxon>Acalypheae</taxon>
        <taxon>Ricinus</taxon>
    </lineage>
</organism>
<gene>
    <name evidence="2" type="ORF">RCOM_1860920</name>
</gene>
<evidence type="ECO:0000256" key="1">
    <source>
        <dbReference type="SAM" id="MobiDB-lite"/>
    </source>
</evidence>
<protein>
    <submittedName>
        <fullName evidence="2">Uncharacterized protein</fullName>
    </submittedName>
</protein>
<proteinExistence type="predicted"/>
<dbReference type="EMBL" id="EQ984625">
    <property type="protein sequence ID" value="EEF23799.1"/>
    <property type="molecule type" value="Genomic_DNA"/>
</dbReference>
<feature type="region of interest" description="Disordered" evidence="1">
    <location>
        <begin position="1"/>
        <end position="111"/>
    </location>
</feature>
<dbReference type="AlphaFoldDB" id="B9TK15"/>
<feature type="compositionally biased region" description="Basic and acidic residues" evidence="1">
    <location>
        <begin position="56"/>
        <end position="65"/>
    </location>
</feature>